<evidence type="ECO:0000313" key="9">
    <source>
        <dbReference type="Proteomes" id="UP000003835"/>
    </source>
</evidence>
<dbReference type="SUPFAM" id="SSF50978">
    <property type="entry name" value="WD40 repeat-like"/>
    <property type="match status" value="1"/>
</dbReference>
<accession>B4W4D9</accession>
<dbReference type="Pfam" id="PF25173">
    <property type="entry name" value="Beta-prop_WDR3_1st"/>
    <property type="match status" value="1"/>
</dbReference>
<feature type="repeat" description="WD" evidence="5">
    <location>
        <begin position="504"/>
        <end position="545"/>
    </location>
</feature>
<dbReference type="InterPro" id="IPR011009">
    <property type="entry name" value="Kinase-like_dom_sf"/>
</dbReference>
<dbReference type="GO" id="GO:0004672">
    <property type="term" value="F:protein kinase activity"/>
    <property type="evidence" value="ECO:0007669"/>
    <property type="project" value="InterPro"/>
</dbReference>
<dbReference type="CDD" id="cd14014">
    <property type="entry name" value="STKc_PknB_like"/>
    <property type="match status" value="1"/>
</dbReference>
<name>B4W4D9_9CYAN</name>
<dbReference type="Gene3D" id="3.30.200.20">
    <property type="entry name" value="Phosphorylase Kinase, domain 1"/>
    <property type="match status" value="1"/>
</dbReference>
<dbReference type="PANTHER" id="PTHR19848">
    <property type="entry name" value="WD40 REPEAT PROTEIN"/>
    <property type="match status" value="1"/>
</dbReference>
<keyword evidence="8" id="KW-0418">Kinase</keyword>
<dbReference type="InterPro" id="IPR000719">
    <property type="entry name" value="Prot_kinase_dom"/>
</dbReference>
<keyword evidence="8" id="KW-0808">Transferase</keyword>
<evidence type="ECO:0000256" key="1">
    <source>
        <dbReference type="ARBA" id="ARBA00022574"/>
    </source>
</evidence>
<dbReference type="eggNOG" id="COG2319">
    <property type="taxonomic scope" value="Bacteria"/>
</dbReference>
<dbReference type="PROSITE" id="PS00678">
    <property type="entry name" value="WD_REPEATS_1"/>
    <property type="match status" value="2"/>
</dbReference>
<dbReference type="InterPro" id="IPR015943">
    <property type="entry name" value="WD40/YVTN_repeat-like_dom_sf"/>
</dbReference>
<dbReference type="InterPro" id="IPR036322">
    <property type="entry name" value="WD40_repeat_dom_sf"/>
</dbReference>
<dbReference type="EMBL" id="DS989878">
    <property type="protein sequence ID" value="EDX70972.1"/>
    <property type="molecule type" value="Genomic_DNA"/>
</dbReference>
<dbReference type="SUPFAM" id="SSF56112">
    <property type="entry name" value="Protein kinase-like (PK-like)"/>
    <property type="match status" value="1"/>
</dbReference>
<feature type="repeat" description="WD" evidence="5">
    <location>
        <begin position="462"/>
        <end position="503"/>
    </location>
</feature>
<dbReference type="Pfam" id="PF00400">
    <property type="entry name" value="WD40"/>
    <property type="match status" value="2"/>
</dbReference>
<feature type="repeat" description="WD" evidence="5">
    <location>
        <begin position="588"/>
        <end position="622"/>
    </location>
</feature>
<evidence type="ECO:0000256" key="5">
    <source>
        <dbReference type="PROSITE-ProRule" id="PRU00221"/>
    </source>
</evidence>
<dbReference type="PANTHER" id="PTHR19848:SF8">
    <property type="entry name" value="F-BOX AND WD REPEAT DOMAIN CONTAINING 7"/>
    <property type="match status" value="1"/>
</dbReference>
<feature type="repeat" description="WD" evidence="5">
    <location>
        <begin position="335"/>
        <end position="376"/>
    </location>
</feature>
<dbReference type="Gene3D" id="2.130.10.10">
    <property type="entry name" value="YVTN repeat-like/Quinoprotein amine dehydrogenase"/>
    <property type="match status" value="2"/>
</dbReference>
<dbReference type="PROSITE" id="PS00107">
    <property type="entry name" value="PROTEIN_KINASE_ATP"/>
    <property type="match status" value="1"/>
</dbReference>
<evidence type="ECO:0000259" key="7">
    <source>
        <dbReference type="PROSITE" id="PS50011"/>
    </source>
</evidence>
<dbReference type="PROSITE" id="PS00108">
    <property type="entry name" value="PROTEIN_KINASE_ST"/>
    <property type="match status" value="1"/>
</dbReference>
<dbReference type="HOGENOM" id="CLU_000288_135_4_3"/>
<evidence type="ECO:0000256" key="2">
    <source>
        <dbReference type="ARBA" id="ARBA00022737"/>
    </source>
</evidence>
<dbReference type="CDD" id="cd00200">
    <property type="entry name" value="WD40"/>
    <property type="match status" value="1"/>
</dbReference>
<dbReference type="PRINTS" id="PR00320">
    <property type="entry name" value="GPROTEINBRPT"/>
</dbReference>
<reference evidence="8 9" key="1">
    <citation type="submission" date="2008-07" db="EMBL/GenBank/DDBJ databases">
        <authorList>
            <person name="Tandeau de Marsac N."/>
            <person name="Ferriera S."/>
            <person name="Johnson J."/>
            <person name="Kravitz S."/>
            <person name="Beeson K."/>
            <person name="Sutton G."/>
            <person name="Rogers Y.-H."/>
            <person name="Friedman R."/>
            <person name="Frazier M."/>
            <person name="Venter J.C."/>
        </authorList>
    </citation>
    <scope>NUCLEOTIDE SEQUENCE [LARGE SCALE GENOMIC DNA]</scope>
    <source>
        <strain evidence="8 9">PCC 7420</strain>
    </source>
</reference>
<feature type="domain" description="Protein kinase" evidence="7">
    <location>
        <begin position="34"/>
        <end position="308"/>
    </location>
</feature>
<keyword evidence="4 6" id="KW-0067">ATP-binding</keyword>
<dbReference type="RefSeq" id="WP_006106218.1">
    <property type="nucleotide sequence ID" value="NZ_DS989878.1"/>
</dbReference>
<feature type="binding site" evidence="6">
    <location>
        <position position="65"/>
    </location>
    <ligand>
        <name>ATP</name>
        <dbReference type="ChEBI" id="CHEBI:30616"/>
    </ligand>
</feature>
<dbReference type="Pfam" id="PF00069">
    <property type="entry name" value="Pkinase"/>
    <property type="match status" value="1"/>
</dbReference>
<dbReference type="InterPro" id="IPR020472">
    <property type="entry name" value="WD40_PAC1"/>
</dbReference>
<dbReference type="InterPro" id="IPR001680">
    <property type="entry name" value="WD40_rpt"/>
</dbReference>
<evidence type="ECO:0000256" key="4">
    <source>
        <dbReference type="ARBA" id="ARBA00022840"/>
    </source>
</evidence>
<dbReference type="eggNOG" id="COG0515">
    <property type="taxonomic scope" value="Bacteria"/>
</dbReference>
<dbReference type="InterPro" id="IPR019775">
    <property type="entry name" value="WD40_repeat_CS"/>
</dbReference>
<proteinExistence type="predicted"/>
<dbReference type="SMART" id="SM00320">
    <property type="entry name" value="WD40"/>
    <property type="match status" value="7"/>
</dbReference>
<dbReference type="PROSITE" id="PS50082">
    <property type="entry name" value="WD_REPEATS_2"/>
    <property type="match status" value="7"/>
</dbReference>
<evidence type="ECO:0000256" key="6">
    <source>
        <dbReference type="PROSITE-ProRule" id="PRU10141"/>
    </source>
</evidence>
<keyword evidence="3 6" id="KW-0547">Nucleotide-binding</keyword>
<dbReference type="GO" id="GO:0005524">
    <property type="term" value="F:ATP binding"/>
    <property type="evidence" value="ECO:0007669"/>
    <property type="project" value="UniProtKB-UniRule"/>
</dbReference>
<dbReference type="InterPro" id="IPR017441">
    <property type="entry name" value="Protein_kinase_ATP_BS"/>
</dbReference>
<feature type="repeat" description="WD" evidence="5">
    <location>
        <begin position="546"/>
        <end position="587"/>
    </location>
</feature>
<keyword evidence="1 5" id="KW-0853">WD repeat</keyword>
<feature type="repeat" description="WD" evidence="5">
    <location>
        <begin position="431"/>
        <end position="462"/>
    </location>
</feature>
<evidence type="ECO:0000313" key="8">
    <source>
        <dbReference type="EMBL" id="EDX70972.1"/>
    </source>
</evidence>
<protein>
    <submittedName>
        <fullName evidence="8">Protein kinase domain</fullName>
    </submittedName>
</protein>
<keyword evidence="9" id="KW-1185">Reference proteome</keyword>
<dbReference type="SMART" id="SM00220">
    <property type="entry name" value="S_TKc"/>
    <property type="match status" value="1"/>
</dbReference>
<dbReference type="InterPro" id="IPR008271">
    <property type="entry name" value="Ser/Thr_kinase_AS"/>
</dbReference>
<gene>
    <name evidence="8" type="ORF">MC7420_8223</name>
</gene>
<dbReference type="PROSITE" id="PS50011">
    <property type="entry name" value="PROTEIN_KINASE_DOM"/>
    <property type="match status" value="1"/>
</dbReference>
<dbReference type="NCBIfam" id="NF045510">
    <property type="entry name" value="4Cys_prefix_kin"/>
    <property type="match status" value="1"/>
</dbReference>
<feature type="repeat" description="WD" evidence="5">
    <location>
        <begin position="377"/>
        <end position="409"/>
    </location>
</feature>
<dbReference type="Gene3D" id="1.10.510.10">
    <property type="entry name" value="Transferase(Phosphotransferase) domain 1"/>
    <property type="match status" value="1"/>
</dbReference>
<sequence>MSYCLNPKCLQPQNPDGNQFCQTCGSNLLLRERYRGLRLIGQGGFGRTFLAVDEDKPSKPHCVIKQFYPQAQGTDTVQKAAELFEQEAVRLDDLGYHPQIPELFAHFNRHNRQYLVQEYIPGYDLAQMLIDQGAFTEQQIRDLLNSLLLLLDFIHSHNVIHRDIKPANVICRSCSNFQGARKGQLVLVDFGAAKFATITALTRKGTIIGSAGYAAPEQALGQAFFASDLYSLGVTCIHLLTRRHPLELYCVNEGDWVWRDYLTTSLSPELGQVLDKLLQRPVRRRYQKARDVLQDLNPDSLTTRHRYFAQVQRLTIPTIHQLIPQKKTWKCIYTLIGHSSSVCSVAISPDEQCLASGSFDKTVKLWNIQTGELLHTLIKHIKPVLSVAFSPNGQILASGSVDDTIELWQWQSGFVSCTIADYFDARVSICLAISPDGQFLASGCDRQIIKVWEIETGTLLHTFYHLRGINSVTFSPDGQFLVSGSSDNTVQLWCLDNGELVNTFTGHERDVNSVAIDPQGKILASGSSDTTIKLWHLGNGKLLATLRGHADWVRTVKFSHNGRMLVSGSADTTIKVWDLHGGKVAATLAGHTRDVNSIALSQDGQMIISGSGDGTIKIWRYQ</sequence>
<dbReference type="Proteomes" id="UP000003835">
    <property type="component" value="Unassembled WGS sequence"/>
</dbReference>
<keyword evidence="2" id="KW-0677">Repeat</keyword>
<dbReference type="OrthoDB" id="500858at2"/>
<evidence type="ECO:0000256" key="3">
    <source>
        <dbReference type="ARBA" id="ARBA00022741"/>
    </source>
</evidence>
<dbReference type="PROSITE" id="PS50294">
    <property type="entry name" value="WD_REPEATS_REGION"/>
    <property type="match status" value="6"/>
</dbReference>
<dbReference type="AlphaFoldDB" id="B4W4D9"/>
<dbReference type="STRING" id="118168.MC7420_8223"/>
<organism evidence="8 9">
    <name type="scientific">Coleofasciculus chthonoplastes PCC 7420</name>
    <dbReference type="NCBI Taxonomy" id="118168"/>
    <lineage>
        <taxon>Bacteria</taxon>
        <taxon>Bacillati</taxon>
        <taxon>Cyanobacteriota</taxon>
        <taxon>Cyanophyceae</taxon>
        <taxon>Coleofasciculales</taxon>
        <taxon>Coleofasciculaceae</taxon>
        <taxon>Coleofasciculus</taxon>
    </lineage>
</organism>